<evidence type="ECO:0000313" key="2">
    <source>
        <dbReference type="EMBL" id="KAA6375665.1"/>
    </source>
</evidence>
<sequence length="131" mass="15458">MRPIQLQEMLSLIDRDAYEDAAQFVFEFYGIRYAVERLYEITTPVTEDIRNRFQAKDAADTAYQEFPFASIIAPNQMTISLPDTNTHAEQLLRRLSDLIDTVENEVELLNRKVIKKVGQYRRRRDDRSKLK</sequence>
<comment type="caution">
    <text evidence="2">The sequence shown here is derived from an EMBL/GenBank/DDBJ whole genome shotgun (WGS) entry which is preliminary data.</text>
</comment>
<evidence type="ECO:0000313" key="3">
    <source>
        <dbReference type="Proteomes" id="UP000324800"/>
    </source>
</evidence>
<feature type="coiled-coil region" evidence="1">
    <location>
        <begin position="85"/>
        <end position="112"/>
    </location>
</feature>
<dbReference type="Proteomes" id="UP000324800">
    <property type="component" value="Unassembled WGS sequence"/>
</dbReference>
<gene>
    <name evidence="2" type="ORF">EZS28_028808</name>
</gene>
<proteinExistence type="predicted"/>
<dbReference type="AlphaFoldDB" id="A0A5J4V0V3"/>
<accession>A0A5J4V0V3</accession>
<name>A0A5J4V0V3_9EUKA</name>
<organism evidence="2 3">
    <name type="scientific">Streblomastix strix</name>
    <dbReference type="NCBI Taxonomy" id="222440"/>
    <lineage>
        <taxon>Eukaryota</taxon>
        <taxon>Metamonada</taxon>
        <taxon>Preaxostyla</taxon>
        <taxon>Oxymonadida</taxon>
        <taxon>Streblomastigidae</taxon>
        <taxon>Streblomastix</taxon>
    </lineage>
</organism>
<dbReference type="EMBL" id="SNRW01011068">
    <property type="protein sequence ID" value="KAA6375665.1"/>
    <property type="molecule type" value="Genomic_DNA"/>
</dbReference>
<evidence type="ECO:0000256" key="1">
    <source>
        <dbReference type="SAM" id="Coils"/>
    </source>
</evidence>
<feature type="non-terminal residue" evidence="2">
    <location>
        <position position="131"/>
    </location>
</feature>
<reference evidence="2 3" key="1">
    <citation type="submission" date="2019-03" db="EMBL/GenBank/DDBJ databases">
        <title>Single cell metagenomics reveals metabolic interactions within the superorganism composed of flagellate Streblomastix strix and complex community of Bacteroidetes bacteria on its surface.</title>
        <authorList>
            <person name="Treitli S.C."/>
            <person name="Kolisko M."/>
            <person name="Husnik F."/>
            <person name="Keeling P."/>
            <person name="Hampl V."/>
        </authorList>
    </citation>
    <scope>NUCLEOTIDE SEQUENCE [LARGE SCALE GENOMIC DNA]</scope>
    <source>
        <strain evidence="2">ST1C</strain>
    </source>
</reference>
<keyword evidence="1" id="KW-0175">Coiled coil</keyword>
<protein>
    <submittedName>
        <fullName evidence="2">Uncharacterized protein</fullName>
    </submittedName>
</protein>